<evidence type="ECO:0000313" key="2">
    <source>
        <dbReference type="Proteomes" id="UP000490060"/>
    </source>
</evidence>
<evidence type="ECO:0000313" key="1">
    <source>
        <dbReference type="EMBL" id="SOS58477.1"/>
    </source>
</evidence>
<dbReference type="InterPro" id="IPR019292">
    <property type="entry name" value="McrC"/>
</dbReference>
<reference evidence="1 2" key="1">
    <citation type="submission" date="2017-11" db="EMBL/GenBank/DDBJ databases">
        <authorList>
            <person name="Duchaud E."/>
        </authorList>
    </citation>
    <scope>NUCLEOTIDE SEQUENCE [LARGE SCALE GENOMIC DNA]</scope>
    <source>
        <strain evidence="1 2">TNO010</strain>
    </source>
</reference>
<dbReference type="InterPro" id="IPR011604">
    <property type="entry name" value="PDDEXK-like_dom_sf"/>
</dbReference>
<dbReference type="PANTHER" id="PTHR38733">
    <property type="entry name" value="PROTEIN MCRC"/>
    <property type="match status" value="1"/>
</dbReference>
<dbReference type="Gene3D" id="3.90.320.10">
    <property type="match status" value="1"/>
</dbReference>
<dbReference type="PANTHER" id="PTHR38733:SF1">
    <property type="entry name" value="TYPE IV METHYL-DIRECTED RESTRICTION ENZYME ECOKMCRBC"/>
    <property type="match status" value="1"/>
</dbReference>
<dbReference type="Proteomes" id="UP000490060">
    <property type="component" value="Unassembled WGS sequence"/>
</dbReference>
<organism evidence="1 2">
    <name type="scientific">Tenacibaculum finnmarkense genomovar ulcerans</name>
    <dbReference type="NCBI Taxonomy" id="2781388"/>
    <lineage>
        <taxon>Bacteria</taxon>
        <taxon>Pseudomonadati</taxon>
        <taxon>Bacteroidota</taxon>
        <taxon>Flavobacteriia</taxon>
        <taxon>Flavobacteriales</taxon>
        <taxon>Flavobacteriaceae</taxon>
        <taxon>Tenacibaculum</taxon>
        <taxon>Tenacibaculum finnmarkense</taxon>
    </lineage>
</organism>
<gene>
    <name evidence="1" type="ORF">TNO010_120284</name>
</gene>
<accession>A0A2I2LDT5</accession>
<dbReference type="Pfam" id="PF10117">
    <property type="entry name" value="McrBC"/>
    <property type="match status" value="1"/>
</dbReference>
<proteinExistence type="predicted"/>
<sequence length="406" mass="47085">MIVYEHQRLYVGEQGFNQQHLDALLKLNEYHNWKYFQAISKGIQFNQYVGIIQIDGLSIEIHPKADKNDDAGKWQGVLLHMLEACGKLKAESAGAANVKRTNLNLLEVYFDLYLSEIETLLRKGFIKQYRKETSNTKALKGKLEFAGNIQKNLVHKERFYTTHQVYDTNHLLHQVLYNALEIVGQFTKGTQLYERCKRLALNFEKISKKNITKQQVNSIQLNRKSASYSYGLELARLIILNYSPNISDGKEKMLSLLFDMNVLWETYILKQLQKYCEGKNIEVFGQESKSFWGSNSLKPDIILKKDGKTYIIDTKWKCPNGSASVSDLRQMYSYCRFWNAEKALLLYPGENKNNNFESFETDDYSIYENETHEINHQCKMGFVSVLDENGNLNKNIGIEVLRIMGI</sequence>
<name>A0A2I2LDT5_9FLAO</name>
<dbReference type="EMBL" id="OENE01000004">
    <property type="protein sequence ID" value="SOS58477.1"/>
    <property type="molecule type" value="Genomic_DNA"/>
</dbReference>
<dbReference type="AlphaFoldDB" id="A0A2I2LDT5"/>
<protein>
    <submittedName>
        <fullName evidence="1">5-methylcytosine-specific restriction enzyme subunit McrC</fullName>
    </submittedName>
</protein>
<dbReference type="RefSeq" id="WP_242037277.1">
    <property type="nucleotide sequence ID" value="NZ_OENE01000004.1"/>
</dbReference>